<dbReference type="OrthoDB" id="550575at2759"/>
<sequence>MPPKRKASATSKPSKRMRSSYGQIGARTAADDTARMIAAHHLAEHAGGGGSYLAVRSLRTVARSLRETSLEVAAKGLYEAIRLQPKPAGGGGQAGGGRTWAGWDTDRDPASAREVRDLSEYVQSLPEDLANRLLGRVLDFSSQALESPNDPGVSVLAIAALFFHPNTTRLSLSALSAPAVLISRLPQCTGLVDLNLSSLPSLKDTLLSKVLAQLPTLEKVNLKGCTKVGDASLIALSKATEHRLKVANLSLTAVTVKGLTSVLARCSQLEVLKLAAVAALNEKNVNKLVEVATGSTQAALGWRHVPLSHLRTLKLRQTDITDASLGRLLSLCATTLTHLDVSYSALKSLDIVSSALHTLPSWKLEKLVVSGLPLTSATMEGFFQPLSERPAEERARFKILKIGSIPASSTKAPGLTDAVLSKLMPYLVKLEGLVSVSLFQNWGLGKAKEPMRTFIEVIGRRCRHLDLTLSLESYHLEGLLPPLLPSPSDPASTDRPPPEPVPPRLETLVLDSFLATVLDACPHLSVLNLTSCRGVPVTQRRTFFDAWENGEVVVAP</sequence>
<protein>
    <submittedName>
        <fullName evidence="2">SPOSA6832_02219-mRNA-1:cds</fullName>
    </submittedName>
</protein>
<dbReference type="InterPro" id="IPR001611">
    <property type="entry name" value="Leu-rich_rpt"/>
</dbReference>
<name>A0A0D6EKP1_SPOSA</name>
<feature type="region of interest" description="Disordered" evidence="1">
    <location>
        <begin position="1"/>
        <end position="22"/>
    </location>
</feature>
<dbReference type="AlphaFoldDB" id="A0A0D6EKP1"/>
<organism evidence="2 3">
    <name type="scientific">Sporidiobolus salmonicolor</name>
    <name type="common">Yeast-like fungus</name>
    <name type="synonym">Sporobolomyces salmonicolor</name>
    <dbReference type="NCBI Taxonomy" id="5005"/>
    <lineage>
        <taxon>Eukaryota</taxon>
        <taxon>Fungi</taxon>
        <taxon>Dikarya</taxon>
        <taxon>Basidiomycota</taxon>
        <taxon>Pucciniomycotina</taxon>
        <taxon>Microbotryomycetes</taxon>
        <taxon>Sporidiobolales</taxon>
        <taxon>Sporidiobolaceae</taxon>
        <taxon>Sporobolomyces</taxon>
    </lineage>
</organism>
<feature type="non-terminal residue" evidence="2">
    <location>
        <position position="1"/>
    </location>
</feature>
<keyword evidence="3" id="KW-1185">Reference proteome</keyword>
<proteinExistence type="predicted"/>
<dbReference type="InterPro" id="IPR032675">
    <property type="entry name" value="LRR_dom_sf"/>
</dbReference>
<dbReference type="Gene3D" id="3.80.10.10">
    <property type="entry name" value="Ribonuclease Inhibitor"/>
    <property type="match status" value="1"/>
</dbReference>
<dbReference type="Pfam" id="PF13516">
    <property type="entry name" value="LRR_6"/>
    <property type="match status" value="1"/>
</dbReference>
<evidence type="ECO:0000313" key="3">
    <source>
        <dbReference type="Proteomes" id="UP000243876"/>
    </source>
</evidence>
<gene>
    <name evidence="2" type="primary">SPOSA6832_02219</name>
</gene>
<evidence type="ECO:0000313" key="2">
    <source>
        <dbReference type="EMBL" id="CEQ40592.1"/>
    </source>
</evidence>
<dbReference type="PANTHER" id="PTHR13318">
    <property type="entry name" value="PARTNER OF PAIRED, ISOFORM B-RELATED"/>
    <property type="match status" value="1"/>
</dbReference>
<evidence type="ECO:0000256" key="1">
    <source>
        <dbReference type="SAM" id="MobiDB-lite"/>
    </source>
</evidence>
<dbReference type="Proteomes" id="UP000243876">
    <property type="component" value="Unassembled WGS sequence"/>
</dbReference>
<accession>A0A0D6EKP1</accession>
<feature type="compositionally biased region" description="Basic residues" evidence="1">
    <location>
        <begin position="1"/>
        <end position="18"/>
    </location>
</feature>
<reference evidence="3" key="1">
    <citation type="submission" date="2015-02" db="EMBL/GenBank/DDBJ databases">
        <authorList>
            <person name="Gon?alves P."/>
        </authorList>
    </citation>
    <scope>NUCLEOTIDE SEQUENCE [LARGE SCALE GENOMIC DNA]</scope>
</reference>
<dbReference type="GO" id="GO:0031146">
    <property type="term" value="P:SCF-dependent proteasomal ubiquitin-dependent protein catabolic process"/>
    <property type="evidence" value="ECO:0007669"/>
    <property type="project" value="TreeGrafter"/>
</dbReference>
<dbReference type="SUPFAM" id="SSF52047">
    <property type="entry name" value="RNI-like"/>
    <property type="match status" value="1"/>
</dbReference>
<dbReference type="InterPro" id="IPR006553">
    <property type="entry name" value="Leu-rich_rpt_Cys-con_subtyp"/>
</dbReference>
<dbReference type="EMBL" id="CENE01000007">
    <property type="protein sequence ID" value="CEQ40592.1"/>
    <property type="molecule type" value="Genomic_DNA"/>
</dbReference>
<dbReference type="GO" id="GO:0019005">
    <property type="term" value="C:SCF ubiquitin ligase complex"/>
    <property type="evidence" value="ECO:0007669"/>
    <property type="project" value="TreeGrafter"/>
</dbReference>
<dbReference type="SMART" id="SM00367">
    <property type="entry name" value="LRR_CC"/>
    <property type="match status" value="3"/>
</dbReference>